<dbReference type="InterPro" id="IPR037272">
    <property type="entry name" value="SNS_sf"/>
</dbReference>
<dbReference type="PROSITE" id="PS00754">
    <property type="entry name" value="NA_NEUROTRAN_SYMP_2"/>
    <property type="match status" value="1"/>
</dbReference>
<evidence type="ECO:0000256" key="2">
    <source>
        <dbReference type="ARBA" id="ARBA00006459"/>
    </source>
</evidence>
<keyword evidence="5 11" id="KW-1133">Transmembrane helix</keyword>
<keyword evidence="3" id="KW-0813">Transport</keyword>
<dbReference type="GO" id="GO:0046872">
    <property type="term" value="F:metal ion binding"/>
    <property type="evidence" value="ECO:0007669"/>
    <property type="project" value="UniProtKB-KW"/>
</dbReference>
<dbReference type="PRINTS" id="PR00176">
    <property type="entry name" value="NANEUSMPORT"/>
</dbReference>
<evidence type="ECO:0000256" key="11">
    <source>
        <dbReference type="SAM" id="Phobius"/>
    </source>
</evidence>
<keyword evidence="9" id="KW-1015">Disulfide bond</keyword>
<feature type="binding site" evidence="8">
    <location>
        <position position="320"/>
    </location>
    <ligand>
        <name>Na(+)</name>
        <dbReference type="ChEBI" id="CHEBI:29101"/>
        <label>2</label>
    </ligand>
</feature>
<organism evidence="12">
    <name type="scientific">Sinonovacula rivularis</name>
    <dbReference type="NCBI Taxonomy" id="489091"/>
    <lineage>
        <taxon>Eukaryota</taxon>
        <taxon>Metazoa</taxon>
        <taxon>Spiralia</taxon>
        <taxon>Lophotrochozoa</taxon>
        <taxon>Mollusca</taxon>
        <taxon>Bivalvia</taxon>
        <taxon>Autobranchia</taxon>
        <taxon>Heteroconchia</taxon>
        <taxon>Euheterodonta</taxon>
        <taxon>Imparidentia</taxon>
        <taxon>Neoheterodontei</taxon>
        <taxon>Cardiida</taxon>
        <taxon>Tellinoidea</taxon>
        <taxon>Solecurtidae</taxon>
        <taxon>Sinonovacula</taxon>
    </lineage>
</organism>
<feature type="transmembrane region" description="Helical" evidence="11">
    <location>
        <begin position="478"/>
        <end position="502"/>
    </location>
</feature>
<evidence type="ECO:0000256" key="8">
    <source>
        <dbReference type="PIRSR" id="PIRSR600175-1"/>
    </source>
</evidence>
<evidence type="ECO:0000256" key="9">
    <source>
        <dbReference type="PIRSR" id="PIRSR600175-2"/>
    </source>
</evidence>
<protein>
    <submittedName>
        <fullName evidence="12">AAT5</fullName>
    </submittedName>
</protein>
<feature type="transmembrane region" description="Helical" evidence="11">
    <location>
        <begin position="128"/>
        <end position="148"/>
    </location>
</feature>
<comment type="subcellular location">
    <subcellularLocation>
        <location evidence="1">Membrane</location>
        <topology evidence="1">Multi-pass membrane protein</topology>
    </subcellularLocation>
</comment>
<evidence type="ECO:0000256" key="10">
    <source>
        <dbReference type="SAM" id="MobiDB-lite"/>
    </source>
</evidence>
<evidence type="ECO:0000256" key="3">
    <source>
        <dbReference type="ARBA" id="ARBA00022448"/>
    </source>
</evidence>
<feature type="binding site" evidence="8">
    <location>
        <position position="422"/>
    </location>
    <ligand>
        <name>Na(+)</name>
        <dbReference type="ChEBI" id="CHEBI:29101"/>
        <label>1</label>
    </ligand>
</feature>
<feature type="transmembrane region" description="Helical" evidence="11">
    <location>
        <begin position="60"/>
        <end position="77"/>
    </location>
</feature>
<dbReference type="EMBL" id="OQ971970">
    <property type="protein sequence ID" value="WLN44344.1"/>
    <property type="molecule type" value="mRNA"/>
</dbReference>
<evidence type="ECO:0000313" key="12">
    <source>
        <dbReference type="EMBL" id="WLN44344.1"/>
    </source>
</evidence>
<feature type="disulfide bond" evidence="9">
    <location>
        <begin position="171"/>
        <end position="180"/>
    </location>
</feature>
<feature type="transmembrane region" description="Helical" evidence="11">
    <location>
        <begin position="89"/>
        <end position="107"/>
    </location>
</feature>
<dbReference type="GO" id="GO:0005886">
    <property type="term" value="C:plasma membrane"/>
    <property type="evidence" value="ECO:0007669"/>
    <property type="project" value="TreeGrafter"/>
</dbReference>
<evidence type="ECO:0000256" key="1">
    <source>
        <dbReference type="ARBA" id="ARBA00004141"/>
    </source>
</evidence>
<keyword evidence="8" id="KW-0915">Sodium</keyword>
<feature type="binding site" evidence="8">
    <location>
        <position position="421"/>
    </location>
    <ligand>
        <name>Na(+)</name>
        <dbReference type="ChEBI" id="CHEBI:29101"/>
        <label>1</label>
    </ligand>
</feature>
<keyword evidence="7" id="KW-0325">Glycoprotein</keyword>
<reference evidence="12" key="1">
    <citation type="submission" date="2023-05" db="EMBL/GenBank/DDBJ databases">
        <authorList>
            <person name="Wang S.S."/>
        </authorList>
    </citation>
    <scope>NUCLEOTIDE SEQUENCE</scope>
    <source>
        <strain evidence="12">SLC6</strain>
    </source>
</reference>
<dbReference type="Pfam" id="PF00209">
    <property type="entry name" value="SNF"/>
    <property type="match status" value="1"/>
</dbReference>
<proteinExistence type="evidence at transcript level"/>
<dbReference type="PROSITE" id="PS50267">
    <property type="entry name" value="NA_NEUROTRAN_SYMP_3"/>
    <property type="match status" value="1"/>
</dbReference>
<feature type="region of interest" description="Disordered" evidence="10">
    <location>
        <begin position="1"/>
        <end position="25"/>
    </location>
</feature>
<keyword evidence="6 11" id="KW-0472">Membrane</keyword>
<feature type="transmembrane region" description="Helical" evidence="11">
    <location>
        <begin position="235"/>
        <end position="255"/>
    </location>
</feature>
<dbReference type="InterPro" id="IPR000175">
    <property type="entry name" value="Na/ntran_symport"/>
</dbReference>
<feature type="transmembrane region" description="Helical" evidence="11">
    <location>
        <begin position="447"/>
        <end position="466"/>
    </location>
</feature>
<keyword evidence="4 11" id="KW-0812">Transmembrane</keyword>
<feature type="binding site" evidence="8">
    <location>
        <position position="66"/>
    </location>
    <ligand>
        <name>Na(+)</name>
        <dbReference type="ChEBI" id="CHEBI:29101"/>
        <label>1</label>
    </ligand>
</feature>
<dbReference type="PANTHER" id="PTHR11616:SF321">
    <property type="entry name" value="SODIUM-DEPENDENT NUTRIENT AMINO ACID TRANSPORTER 1-RELATED"/>
    <property type="match status" value="1"/>
</dbReference>
<comment type="similarity">
    <text evidence="2">Belongs to the sodium:neurotransmitter symporter (SNF) (TC 2.A.22) family.</text>
</comment>
<evidence type="ECO:0000256" key="7">
    <source>
        <dbReference type="ARBA" id="ARBA00023180"/>
    </source>
</evidence>
<dbReference type="GO" id="GO:0005283">
    <property type="term" value="F:amino acid:sodium symporter activity"/>
    <property type="evidence" value="ECO:0007669"/>
    <property type="project" value="TreeGrafter"/>
</dbReference>
<dbReference type="SUPFAM" id="SSF161070">
    <property type="entry name" value="SNF-like"/>
    <property type="match status" value="1"/>
</dbReference>
<evidence type="ECO:0000256" key="5">
    <source>
        <dbReference type="ARBA" id="ARBA00022989"/>
    </source>
</evidence>
<dbReference type="AlphaFoldDB" id="A0AA50AHN9"/>
<dbReference type="GO" id="GO:0089718">
    <property type="term" value="P:amino acid import across plasma membrane"/>
    <property type="evidence" value="ECO:0007669"/>
    <property type="project" value="TreeGrafter"/>
</dbReference>
<feature type="transmembrane region" description="Helical" evidence="11">
    <location>
        <begin position="557"/>
        <end position="579"/>
    </location>
</feature>
<name>A0AA50AHN9_9BIVA</name>
<dbReference type="PANTHER" id="PTHR11616">
    <property type="entry name" value="SODIUM/CHLORIDE DEPENDENT TRANSPORTER"/>
    <property type="match status" value="1"/>
</dbReference>
<feature type="transmembrane region" description="Helical" evidence="11">
    <location>
        <begin position="264"/>
        <end position="285"/>
    </location>
</feature>
<accession>A0AA50AHN9</accession>
<evidence type="ECO:0000256" key="6">
    <source>
        <dbReference type="ARBA" id="ARBA00023136"/>
    </source>
</evidence>
<evidence type="ECO:0000256" key="4">
    <source>
        <dbReference type="ARBA" id="ARBA00022692"/>
    </source>
</evidence>
<feature type="binding site" evidence="8">
    <location>
        <position position="69"/>
    </location>
    <ligand>
        <name>Na(+)</name>
        <dbReference type="ChEBI" id="CHEBI:29101"/>
        <label>1</label>
    </ligand>
</feature>
<keyword evidence="8" id="KW-0479">Metal-binding</keyword>
<feature type="transmembrane region" description="Helical" evidence="11">
    <location>
        <begin position="406"/>
        <end position="427"/>
    </location>
</feature>
<sequence>MSETSQNEQPPAEPSVIKPALSDVDGVEVSREPDSDVIDGLPAGHAACEDRDRWGSRFEFLLAIIGFTVGIGSIWRFPIQCAKNGGGAFLIPFFFFMITCGGPLYYIEVCIGQYSGKSAGAAFEFCPLLKGLGFLMVLISFDILWYYVTIMGWIQYYFVNSFSSPLPWTYCGHWWNTEKCQDYTDLGGGLTNDSLVDNDVTYLIKNRTDTVSPAMEFWLHNVLRKSGSLEDMGSIQWHLALSNFVAWALVVASLVKGVKSLGKVVYVTATAPYILLTVLLVRGLTLEGATDGVLWYLTPDFEKLRDPQVWLDAAIQVFYSLGPTYGGVITMASHNKFHQTSVLETVICVTSDAFTAFYAGLVVFSCLGFMAHDAGITVEAAAKASGPGLAFVAYPEAISRMPLPQLWAVLFFLTLITVAFDSTFGMYETVTGAIMDCCPRIKGKMSYVVLVGVASLLFLLSLPLTTNGGIYLFQLGDWYISSFALLLGSSLEGLMVCWIYGADRFSQDIAMMTGRRSSVLLRFFWCIVMTGCLSFGFLTTIFTYSEPYYGDGYVYKPYAITVGLVMSVVPMIPVAAVMVKELYQANGSLIHRVRTLLKPSPEWQPFDDKAREVCRLRPYVYETTFLGRARKNIFGDKDTPWL</sequence>
<feature type="transmembrane region" description="Helical" evidence="11">
    <location>
        <begin position="523"/>
        <end position="545"/>
    </location>
</feature>